<comment type="pathway">
    <text evidence="1">Siderophore biosynthesis.</text>
</comment>
<dbReference type="GO" id="GO:0019290">
    <property type="term" value="P:siderophore biosynthetic process"/>
    <property type="evidence" value="ECO:0007669"/>
    <property type="project" value="TreeGrafter"/>
</dbReference>
<dbReference type="GO" id="GO:0003858">
    <property type="term" value="F:3-hydroxybutyrate dehydrogenase activity"/>
    <property type="evidence" value="ECO:0007669"/>
    <property type="project" value="UniProtKB-EC"/>
</dbReference>
<evidence type="ECO:0000256" key="4">
    <source>
        <dbReference type="ARBA" id="ARBA00023027"/>
    </source>
</evidence>
<gene>
    <name evidence="16" type="primary">LOC106181829</name>
</gene>
<dbReference type="Gene3D" id="3.40.50.720">
    <property type="entry name" value="NAD(P)-binding Rossmann-like Domain"/>
    <property type="match status" value="1"/>
</dbReference>
<dbReference type="InterPro" id="IPR002347">
    <property type="entry name" value="SDR_fam"/>
</dbReference>
<evidence type="ECO:0000256" key="1">
    <source>
        <dbReference type="ARBA" id="ARBA00004924"/>
    </source>
</evidence>
<evidence type="ECO:0000256" key="2">
    <source>
        <dbReference type="ARBA" id="ARBA00006484"/>
    </source>
</evidence>
<accession>A0A1S3KH15</accession>
<dbReference type="PROSITE" id="PS00061">
    <property type="entry name" value="ADH_SHORT"/>
    <property type="match status" value="1"/>
</dbReference>
<dbReference type="OrthoDB" id="47007at2759"/>
<sequence>MGRLDGKVVVLSAAAQGIGKSTALAFAREGAQVIATDINGEKLKELDGTPGIETRVVDVTKQADIEALVSSLDKLDVLFNCAGFVHHGTILDCKEEEWDFAFNLNVKSMFLMCKAVIPKMQAGGGGSIINMSSVASSIKGAPVRFVYGATKAAVIGLTKSIAADFAAQGIRCNAICPGTVDTPSLRDRLRALGDEEEVLKTFVARQKMGRLGTAEEIAALCVYLASDESCYTTGTECVIDGGWSV</sequence>
<evidence type="ECO:0000256" key="7">
    <source>
        <dbReference type="ARBA" id="ARBA00038959"/>
    </source>
</evidence>
<dbReference type="GO" id="GO:0005737">
    <property type="term" value="C:cytoplasm"/>
    <property type="evidence" value="ECO:0007669"/>
    <property type="project" value="TreeGrafter"/>
</dbReference>
<dbReference type="Proteomes" id="UP000085678">
    <property type="component" value="Unplaced"/>
</dbReference>
<dbReference type="PANTHER" id="PTHR43477">
    <property type="entry name" value="DIHYDROANTICAPSIN 7-DEHYDROGENASE"/>
    <property type="match status" value="1"/>
</dbReference>
<evidence type="ECO:0000256" key="13">
    <source>
        <dbReference type="ARBA" id="ARBA00043199"/>
    </source>
</evidence>
<organism evidence="15 16">
    <name type="scientific">Lingula anatina</name>
    <name type="common">Brachiopod</name>
    <name type="synonym">Lingula unguis</name>
    <dbReference type="NCBI Taxonomy" id="7574"/>
    <lineage>
        <taxon>Eukaryota</taxon>
        <taxon>Metazoa</taxon>
        <taxon>Spiralia</taxon>
        <taxon>Lophotrochozoa</taxon>
        <taxon>Brachiopoda</taxon>
        <taxon>Linguliformea</taxon>
        <taxon>Lingulata</taxon>
        <taxon>Lingulida</taxon>
        <taxon>Linguloidea</taxon>
        <taxon>Lingulidae</taxon>
        <taxon>Lingula</taxon>
    </lineage>
</organism>
<evidence type="ECO:0000313" key="15">
    <source>
        <dbReference type="Proteomes" id="UP000085678"/>
    </source>
</evidence>
<reference evidence="16" key="1">
    <citation type="submission" date="2025-08" db="UniProtKB">
        <authorList>
            <consortium name="RefSeq"/>
        </authorList>
    </citation>
    <scope>IDENTIFICATION</scope>
    <source>
        <tissue evidence="16">Gonads</tissue>
    </source>
</reference>
<name>A0A1S3KH15_LINAN</name>
<evidence type="ECO:0000313" key="16">
    <source>
        <dbReference type="RefSeq" id="XP_013421782.1"/>
    </source>
</evidence>
<dbReference type="GeneID" id="106181829"/>
<dbReference type="EC" id="1.1.1.30" evidence="7"/>
<comment type="pathway">
    <text evidence="5">Amino-acid metabolism.</text>
</comment>
<comment type="similarity">
    <text evidence="2">Belongs to the short-chain dehydrogenases/reductases (SDR) family.</text>
</comment>
<evidence type="ECO:0000256" key="9">
    <source>
        <dbReference type="ARBA" id="ARBA00041727"/>
    </source>
</evidence>
<evidence type="ECO:0000256" key="6">
    <source>
        <dbReference type="ARBA" id="ARBA00038956"/>
    </source>
</evidence>
<comment type="catalytic activity">
    <reaction evidence="14">
        <text>(R)-3-hydroxybutanoate + NAD(+) = acetoacetate + NADH + H(+)</text>
        <dbReference type="Rhea" id="RHEA:20521"/>
        <dbReference type="ChEBI" id="CHEBI:10983"/>
        <dbReference type="ChEBI" id="CHEBI:13705"/>
        <dbReference type="ChEBI" id="CHEBI:15378"/>
        <dbReference type="ChEBI" id="CHEBI:57540"/>
        <dbReference type="ChEBI" id="CHEBI:57945"/>
        <dbReference type="EC" id="1.1.1.30"/>
    </reaction>
</comment>
<dbReference type="InterPro" id="IPR036291">
    <property type="entry name" value="NAD(P)-bd_dom_sf"/>
</dbReference>
<dbReference type="PANTHER" id="PTHR43477:SF4">
    <property type="entry name" value="DEHYDROGENASE_REDUCTASE SDR FAMILY MEMBER 6"/>
    <property type="match status" value="1"/>
</dbReference>
<evidence type="ECO:0000256" key="8">
    <source>
        <dbReference type="ARBA" id="ARBA00039194"/>
    </source>
</evidence>
<dbReference type="PRINTS" id="PR00081">
    <property type="entry name" value="GDHRDH"/>
</dbReference>
<dbReference type="GO" id="GO:0016617">
    <property type="term" value="F:4-oxoproline reductase activity"/>
    <property type="evidence" value="ECO:0007669"/>
    <property type="project" value="UniProtKB-EC"/>
</dbReference>
<evidence type="ECO:0000256" key="10">
    <source>
        <dbReference type="ARBA" id="ARBA00042309"/>
    </source>
</evidence>
<dbReference type="SUPFAM" id="SSF51735">
    <property type="entry name" value="NAD(P)-binding Rossmann-fold domains"/>
    <property type="match status" value="1"/>
</dbReference>
<dbReference type="InterPro" id="IPR051122">
    <property type="entry name" value="SDR_DHRS6-like"/>
</dbReference>
<dbReference type="PRINTS" id="PR00080">
    <property type="entry name" value="SDRFAMILY"/>
</dbReference>
<keyword evidence="3" id="KW-0560">Oxidoreductase</keyword>
<proteinExistence type="inferred from homology"/>
<evidence type="ECO:0000256" key="12">
    <source>
        <dbReference type="ARBA" id="ARBA00043083"/>
    </source>
</evidence>
<dbReference type="RefSeq" id="XP_013421782.1">
    <property type="nucleotide sequence ID" value="XM_013566328.1"/>
</dbReference>
<dbReference type="CDD" id="cd05368">
    <property type="entry name" value="DHRS6_like_SDR_c"/>
    <property type="match status" value="1"/>
</dbReference>
<evidence type="ECO:0000256" key="5">
    <source>
        <dbReference type="ARBA" id="ARBA00034698"/>
    </source>
</evidence>
<dbReference type="Pfam" id="PF13561">
    <property type="entry name" value="adh_short_C2"/>
    <property type="match status" value="1"/>
</dbReference>
<dbReference type="FunFam" id="3.40.50.720:FF:000084">
    <property type="entry name" value="Short-chain dehydrogenase reductase"/>
    <property type="match status" value="1"/>
</dbReference>
<keyword evidence="4" id="KW-0520">NAD</keyword>
<dbReference type="InterPro" id="IPR020904">
    <property type="entry name" value="Sc_DH/Rdtase_CS"/>
</dbReference>
<dbReference type="AlphaFoldDB" id="A0A1S3KH15"/>
<keyword evidence="15" id="KW-1185">Reference proteome</keyword>
<dbReference type="InParanoid" id="A0A1S3KH15"/>
<evidence type="ECO:0000256" key="14">
    <source>
        <dbReference type="ARBA" id="ARBA00049550"/>
    </source>
</evidence>
<dbReference type="EC" id="1.1.1.104" evidence="6"/>
<evidence type="ECO:0000256" key="11">
    <source>
        <dbReference type="ARBA" id="ARBA00042565"/>
    </source>
</evidence>
<dbReference type="KEGG" id="lak:106181829"/>
<dbReference type="STRING" id="7574.A0A1S3KH15"/>
<protein>
    <recommendedName>
        <fullName evidence="8">Dehydrogenase/reductase SDR family member 6</fullName>
        <ecNumber evidence="6">1.1.1.104</ecNumber>
        <ecNumber evidence="7">1.1.1.30</ecNumber>
    </recommendedName>
    <alternativeName>
        <fullName evidence="12">(R)-beta-hydroxybutyrate dehydrogenase</fullName>
    </alternativeName>
    <alternativeName>
        <fullName evidence="10">3-hydroxybutyrate dehydrogenase type 2</fullName>
    </alternativeName>
    <alternativeName>
        <fullName evidence="13">4-oxo-L-proline reductase</fullName>
    </alternativeName>
    <alternativeName>
        <fullName evidence="11">Oxidoreductase UCPA</fullName>
    </alternativeName>
    <alternativeName>
        <fullName evidence="9">Short chain dehydrogenase/reductase family 15C member 1</fullName>
    </alternativeName>
</protein>
<evidence type="ECO:0000256" key="3">
    <source>
        <dbReference type="ARBA" id="ARBA00023002"/>
    </source>
</evidence>